<evidence type="ECO:0000256" key="10">
    <source>
        <dbReference type="PROSITE-ProRule" id="PRU01006"/>
    </source>
</evidence>
<dbReference type="PANTHER" id="PTHR23323">
    <property type="entry name" value="VACUOLAR PROTEIN SORTING-ASSOCIATED PROTEIN"/>
    <property type="match status" value="1"/>
</dbReference>
<name>A0ABR4NBT2_9FUNG</name>
<dbReference type="Pfam" id="PF23341">
    <property type="entry name" value="PEP5_VPS11_N"/>
    <property type="match status" value="1"/>
</dbReference>
<evidence type="ECO:0000313" key="13">
    <source>
        <dbReference type="EMBL" id="KAL2916894.1"/>
    </source>
</evidence>
<dbReference type="Pfam" id="PF12451">
    <property type="entry name" value="VPS11_C"/>
    <property type="match status" value="1"/>
</dbReference>
<organism evidence="13 14">
    <name type="scientific">Polyrhizophydium stewartii</name>
    <dbReference type="NCBI Taxonomy" id="2732419"/>
    <lineage>
        <taxon>Eukaryota</taxon>
        <taxon>Fungi</taxon>
        <taxon>Fungi incertae sedis</taxon>
        <taxon>Chytridiomycota</taxon>
        <taxon>Chytridiomycota incertae sedis</taxon>
        <taxon>Chytridiomycetes</taxon>
        <taxon>Rhizophydiales</taxon>
        <taxon>Rhizophydiales incertae sedis</taxon>
        <taxon>Polyrhizophydium</taxon>
    </lineage>
</organism>
<comment type="caution">
    <text evidence="13">The sequence shown here is derived from an EMBL/GenBank/DDBJ whole genome shotgun (WGS) entry which is preliminary data.</text>
</comment>
<feature type="region of interest" description="Disordered" evidence="11">
    <location>
        <begin position="765"/>
        <end position="836"/>
    </location>
</feature>
<keyword evidence="2" id="KW-0813">Transport</keyword>
<dbReference type="SUPFAM" id="SSF57850">
    <property type="entry name" value="RING/U-box"/>
    <property type="match status" value="1"/>
</dbReference>
<evidence type="ECO:0000256" key="3">
    <source>
        <dbReference type="ARBA" id="ARBA00022723"/>
    </source>
</evidence>
<keyword evidence="5" id="KW-0862">Zinc</keyword>
<dbReference type="CDD" id="cd16688">
    <property type="entry name" value="RING-H2_Vps11"/>
    <property type="match status" value="1"/>
</dbReference>
<dbReference type="SUPFAM" id="SSF50978">
    <property type="entry name" value="WD40 repeat-like"/>
    <property type="match status" value="1"/>
</dbReference>
<evidence type="ECO:0000259" key="12">
    <source>
        <dbReference type="PROSITE" id="PS50089"/>
    </source>
</evidence>
<dbReference type="EMBL" id="JADGIZ020000014">
    <property type="protein sequence ID" value="KAL2916894.1"/>
    <property type="molecule type" value="Genomic_DNA"/>
</dbReference>
<sequence length="1132" mass="123667">MLVFGDEQGYVHFMNQTFAVVASFKAHATRVTHIKQMRRKPILFTIGEDDSSTPTLKTWNIDKDVVEKTGAAVLVQSKKIVHKAKVFPVTAFAALENLSQLAIGLENGVVMVHRGDLSRARYAKTVVVHEGSETVTGLGFHEDGAETTLYIVTLARIVTCVTSNKDTKSILEEQGAEIGLSLVTPTERGQEMAMARSEAVYFYGPDGRGPCFLIDGEKSLMAWFRGYLVLVSKEAPLRSHVLTEFGNASDSAFTPEPDAQLSRSWQPGGPTPGHLLTIYDLKSKFVAYRGSFGTRRFDASVGTAVGEPIHHVLSEWGELLVITKENKMFRLREMDLDSKLELLYSKNMYNLAVSILTHPAGAVHTVGLRGAPSDLGISSPSLAAAVAPGAGDAPLKPAETSQYVIMDIYKRYGDHLYSRGDFDSSMKQYIKTIGNLEPSYVIRKFLDAQRIYNLTSYLQALHDQQLANPNHTTLLLNCYTKLKDVARLDAFINNPKALFDVETAIRVCRQAGYYTHALRLAARFEQHEWHLRMQIEDLHVYDEALAYLAKLPRQQVRRALPSYGYLLVKNRPRQATEALIRACTASASGGGSASAAAAAAAAAMTAASASPLPGAKQSATASLLAASEAASTDGRSSPEPRAASAASDNDLANPQDFLPFFVGQPMWCITFIENVLRKRWGLGKDGKEPSGDGTGAHAAADAHAVHVVPQDADALTRQVLWDTLLELYLDQHSGEMHGASAMTAGTSSSTATAVTMTMTTTTTTTTVTKTTKSTATGKTTMTSTVQSTAPATTVQSVSLSPSHPPATLQAPQTPQPPQPPPQPPQPPPMPPRHNWPRKIMSVLQNAQANYDADQALVLCKTHQFRDGVLYLLRRLGLYHDYLDFHMQRQEYAQVLKACQNFGDHDPSMWTKALIFFVEKGVRESAATGGGGGGGGGGNGATAAMAANGSKAADGAGSSKELLEVLEQIAKRKLLSQLQIVRLLSKNSAVTLGMVRDFLVKRIEADMAAIDESTRLITSYRDETAKMRSEIAELETGTMTFQATRCELCRQPLELPTVHFYCRHAFHQRCLGDQDGECPRCSGEQHIIQEMVRTQRLNARRHDLFVQKLAEGSEHEDKFAMIAEYFSKNVFSR</sequence>
<evidence type="ECO:0000256" key="7">
    <source>
        <dbReference type="ARBA" id="ARBA00023136"/>
    </source>
</evidence>
<dbReference type="PROSITE" id="PS50236">
    <property type="entry name" value="CHCR"/>
    <property type="match status" value="1"/>
</dbReference>
<proteinExistence type="inferred from homology"/>
<comment type="similarity">
    <text evidence="1">Belongs to the VPS11 family.</text>
</comment>
<feature type="compositionally biased region" description="Low complexity" evidence="11">
    <location>
        <begin position="765"/>
        <end position="785"/>
    </location>
</feature>
<evidence type="ECO:0000256" key="8">
    <source>
        <dbReference type="ARBA" id="ARBA00029433"/>
    </source>
</evidence>
<dbReference type="InterPro" id="IPR057307">
    <property type="entry name" value="PEP5_VPS11_N"/>
</dbReference>
<feature type="compositionally biased region" description="Polar residues" evidence="11">
    <location>
        <begin position="786"/>
        <end position="801"/>
    </location>
</feature>
<dbReference type="InterPro" id="IPR016528">
    <property type="entry name" value="VPS11"/>
</dbReference>
<dbReference type="InterPro" id="IPR016024">
    <property type="entry name" value="ARM-type_fold"/>
</dbReference>
<comment type="subcellular location">
    <subcellularLocation>
        <location evidence="8">Endomembrane system</location>
        <topology evidence="8">Peripheral membrane protein</topology>
        <orientation evidence="8">Cytoplasmic side</orientation>
    </subcellularLocation>
</comment>
<evidence type="ECO:0000313" key="14">
    <source>
        <dbReference type="Proteomes" id="UP001527925"/>
    </source>
</evidence>
<keyword evidence="7" id="KW-0472">Membrane</keyword>
<feature type="region of interest" description="Disordered" evidence="11">
    <location>
        <begin position="626"/>
        <end position="650"/>
    </location>
</feature>
<dbReference type="PIRSF" id="PIRSF007860">
    <property type="entry name" value="VPS11"/>
    <property type="match status" value="1"/>
</dbReference>
<accession>A0ABR4NBT2</accession>
<keyword evidence="6" id="KW-0653">Protein transport</keyword>
<dbReference type="InterPro" id="IPR001841">
    <property type="entry name" value="Znf_RING"/>
</dbReference>
<evidence type="ECO:0000256" key="2">
    <source>
        <dbReference type="ARBA" id="ARBA00022448"/>
    </source>
</evidence>
<dbReference type="Pfam" id="PF23356">
    <property type="entry name" value="TPR_PEP5_VPS11"/>
    <property type="match status" value="2"/>
</dbReference>
<gene>
    <name evidence="13" type="primary">VPS11</name>
    <name evidence="13" type="ORF">HK105_203673</name>
</gene>
<feature type="repeat" description="CHCR" evidence="10">
    <location>
        <begin position="429"/>
        <end position="575"/>
    </location>
</feature>
<keyword evidence="4 9" id="KW-0863">Zinc-finger</keyword>
<dbReference type="InterPro" id="IPR057308">
    <property type="entry name" value="CHCR_PEP5_VPS11"/>
</dbReference>
<dbReference type="PROSITE" id="PS50089">
    <property type="entry name" value="ZF_RING_2"/>
    <property type="match status" value="1"/>
</dbReference>
<dbReference type="InterPro" id="IPR036322">
    <property type="entry name" value="WD40_repeat_dom_sf"/>
</dbReference>
<feature type="compositionally biased region" description="Pro residues" evidence="11">
    <location>
        <begin position="813"/>
        <end position="833"/>
    </location>
</feature>
<dbReference type="PANTHER" id="PTHR23323:SF24">
    <property type="entry name" value="VACUOLAR PROTEIN SORTING-ASSOCIATED PROTEIN 11 HOMOLOG"/>
    <property type="match status" value="1"/>
</dbReference>
<dbReference type="Proteomes" id="UP001527925">
    <property type="component" value="Unassembled WGS sequence"/>
</dbReference>
<dbReference type="SUPFAM" id="SSF48371">
    <property type="entry name" value="ARM repeat"/>
    <property type="match status" value="1"/>
</dbReference>
<evidence type="ECO:0000256" key="5">
    <source>
        <dbReference type="ARBA" id="ARBA00022833"/>
    </source>
</evidence>
<evidence type="ECO:0000256" key="6">
    <source>
        <dbReference type="ARBA" id="ARBA00022927"/>
    </source>
</evidence>
<dbReference type="InterPro" id="IPR024763">
    <property type="entry name" value="VPS11_C"/>
</dbReference>
<feature type="domain" description="RING-type" evidence="12">
    <location>
        <begin position="1045"/>
        <end position="1081"/>
    </location>
</feature>
<keyword evidence="3" id="KW-0479">Metal-binding</keyword>
<dbReference type="InterPro" id="IPR000547">
    <property type="entry name" value="Clathrin_H-chain/VPS_repeat"/>
</dbReference>
<evidence type="ECO:0000256" key="11">
    <source>
        <dbReference type="SAM" id="MobiDB-lite"/>
    </source>
</evidence>
<reference evidence="13 14" key="1">
    <citation type="submission" date="2023-09" db="EMBL/GenBank/DDBJ databases">
        <title>Pangenome analysis of Batrachochytrium dendrobatidis and related Chytrids.</title>
        <authorList>
            <person name="Yacoub M.N."/>
            <person name="Stajich J.E."/>
            <person name="James T.Y."/>
        </authorList>
    </citation>
    <scope>NUCLEOTIDE SEQUENCE [LARGE SCALE GENOMIC DNA]</scope>
    <source>
        <strain evidence="13 14">JEL0888</strain>
    </source>
</reference>
<evidence type="ECO:0000256" key="1">
    <source>
        <dbReference type="ARBA" id="ARBA00007070"/>
    </source>
</evidence>
<protein>
    <submittedName>
        <fullName evidence="13">Vacuolar protein sorting-associated protein 11</fullName>
    </submittedName>
</protein>
<evidence type="ECO:0000256" key="9">
    <source>
        <dbReference type="PROSITE-ProRule" id="PRU00175"/>
    </source>
</evidence>
<keyword evidence="14" id="KW-1185">Reference proteome</keyword>
<evidence type="ECO:0000256" key="4">
    <source>
        <dbReference type="ARBA" id="ARBA00022771"/>
    </source>
</evidence>